<name>J4WUG7_9GAMM</name>
<dbReference type="EMBL" id="JH611156">
    <property type="protein sequence ID" value="EJP72220.1"/>
    <property type="molecule type" value="Genomic_DNA"/>
</dbReference>
<evidence type="ECO:0000313" key="3">
    <source>
        <dbReference type="Proteomes" id="UP000010305"/>
    </source>
</evidence>
<organism evidence="2 3">
    <name type="scientific">SAR86 cluster bacterium SAR86A</name>
    <dbReference type="NCBI Taxonomy" id="1123866"/>
    <lineage>
        <taxon>Bacteria</taxon>
        <taxon>Pseudomonadati</taxon>
        <taxon>Pseudomonadota</taxon>
        <taxon>Gammaproteobacteria</taxon>
        <taxon>SAR86 cluster</taxon>
    </lineage>
</organism>
<accession>J4WUG7</accession>
<evidence type="ECO:0000256" key="1">
    <source>
        <dbReference type="SAM" id="SignalP"/>
    </source>
</evidence>
<reference evidence="2 3" key="1">
    <citation type="journal article" date="2012" name="ISME J.">
        <title>Genomic insights to SAR86, an abundant and uncultivated marine bacterial lineage.</title>
        <authorList>
            <person name="Dupont C.L."/>
            <person name="Rusch D.B."/>
            <person name="Yooseph S."/>
            <person name="Lombardo M.J."/>
            <person name="Richter R.A."/>
            <person name="Valas R."/>
            <person name="Novotny M."/>
            <person name="Yee-Greenbaum J."/>
            <person name="Selengut J.D."/>
            <person name="Haft D.H."/>
            <person name="Halpern A.L."/>
            <person name="Lasken R.S."/>
            <person name="Nealson K."/>
            <person name="Friedman R."/>
            <person name="Venter J.C."/>
        </authorList>
    </citation>
    <scope>NUCLEOTIDE SEQUENCE [LARGE SCALE GENOMIC DNA]</scope>
</reference>
<dbReference type="HOGENOM" id="CLU_146488_0_0_6"/>
<dbReference type="STRING" id="1123866.NT01SARS_0716"/>
<feature type="chain" id="PRO_5003781526" evidence="1">
    <location>
        <begin position="18"/>
        <end position="141"/>
    </location>
</feature>
<protein>
    <submittedName>
        <fullName evidence="2">Uncharacterized protein</fullName>
    </submittedName>
</protein>
<sequence>MRFLLIATLMLSFTAYAQEESSREFADGVIELTTVKVKTNFLQDYLDGIEKTWVAAAKIQKEMGIISDYNVYIGNDGSTVYLTTAYPSWANKAPWSEEQTAEFQEKFRKTISQEDNVELSQSYEDIREIVSVELIGRLVFK</sequence>
<evidence type="ECO:0000313" key="2">
    <source>
        <dbReference type="EMBL" id="EJP72220.1"/>
    </source>
</evidence>
<feature type="signal peptide" evidence="1">
    <location>
        <begin position="1"/>
        <end position="17"/>
    </location>
</feature>
<dbReference type="AlphaFoldDB" id="J4WUG7"/>
<keyword evidence="1" id="KW-0732">Signal</keyword>
<gene>
    <name evidence="2" type="ORF">NT01SARS_0716</name>
</gene>
<dbReference type="Proteomes" id="UP000010305">
    <property type="component" value="Unassembled WGS sequence"/>
</dbReference>
<proteinExistence type="predicted"/>